<sequence>MTALSQALAIVEHVRTSAEESGLRVSCSVVDAQGHEIVTMRMDRATWFTPGIARVKAQTAAALKRDTSALGALREAFPDLLDQVGEQLSFTPTTLSGGVIHASGVAVGVSGAHPDQDVSLAKGAIAHVLDG</sequence>
<name>A0A6J7JZT7_9ZZZZ</name>
<dbReference type="PANTHER" id="PTHR34309:SF10">
    <property type="entry name" value="SLR1406 PROTEIN"/>
    <property type="match status" value="1"/>
</dbReference>
<accession>A0A6J7JZT7</accession>
<dbReference type="AlphaFoldDB" id="A0A6J7JZT7"/>
<dbReference type="Pfam" id="PF03928">
    <property type="entry name" value="HbpS-like"/>
    <property type="match status" value="1"/>
</dbReference>
<evidence type="ECO:0000313" key="1">
    <source>
        <dbReference type="EMBL" id="CAB4948229.1"/>
    </source>
</evidence>
<reference evidence="1" key="1">
    <citation type="submission" date="2020-05" db="EMBL/GenBank/DDBJ databases">
        <authorList>
            <person name="Chiriac C."/>
            <person name="Salcher M."/>
            <person name="Ghai R."/>
            <person name="Kavagutti S V."/>
        </authorList>
    </citation>
    <scope>NUCLEOTIDE SEQUENCE</scope>
</reference>
<dbReference type="InterPro" id="IPR005624">
    <property type="entry name" value="PduO/GlcC-like"/>
</dbReference>
<dbReference type="InterPro" id="IPR038084">
    <property type="entry name" value="PduO/GlcC-like_sf"/>
</dbReference>
<dbReference type="SUPFAM" id="SSF143744">
    <property type="entry name" value="GlcG-like"/>
    <property type="match status" value="1"/>
</dbReference>
<proteinExistence type="predicted"/>
<dbReference type="Gene3D" id="3.30.450.150">
    <property type="entry name" value="Haem-degrading domain"/>
    <property type="match status" value="1"/>
</dbReference>
<dbReference type="InterPro" id="IPR052517">
    <property type="entry name" value="GlcG_carb_metab_protein"/>
</dbReference>
<protein>
    <submittedName>
        <fullName evidence="1">Unannotated protein</fullName>
    </submittedName>
</protein>
<organism evidence="1">
    <name type="scientific">freshwater metagenome</name>
    <dbReference type="NCBI Taxonomy" id="449393"/>
    <lineage>
        <taxon>unclassified sequences</taxon>
        <taxon>metagenomes</taxon>
        <taxon>ecological metagenomes</taxon>
    </lineage>
</organism>
<dbReference type="EMBL" id="CAFBNE010000037">
    <property type="protein sequence ID" value="CAB4948229.1"/>
    <property type="molecule type" value="Genomic_DNA"/>
</dbReference>
<dbReference type="PANTHER" id="PTHR34309">
    <property type="entry name" value="SLR1406 PROTEIN"/>
    <property type="match status" value="1"/>
</dbReference>
<gene>
    <name evidence="1" type="ORF">UFOPK3772_01370</name>
</gene>